<proteinExistence type="predicted"/>
<dbReference type="Proteomes" id="UP000434172">
    <property type="component" value="Unassembled WGS sequence"/>
</dbReference>
<accession>A0A8H3WE53</accession>
<keyword evidence="2" id="KW-1185">Reference proteome</keyword>
<evidence type="ECO:0000313" key="2">
    <source>
        <dbReference type="Proteomes" id="UP000434172"/>
    </source>
</evidence>
<name>A0A8H3WE53_9PEZI</name>
<dbReference type="EMBL" id="WOWK01000037">
    <property type="protein sequence ID" value="KAF0325339.1"/>
    <property type="molecule type" value="Genomic_DNA"/>
</dbReference>
<reference evidence="1 2" key="1">
    <citation type="submission" date="2019-12" db="EMBL/GenBank/DDBJ databases">
        <title>A genome sequence resource for the geographically widespread anthracnose pathogen Colletotrichum asianum.</title>
        <authorList>
            <person name="Meng Y."/>
        </authorList>
    </citation>
    <scope>NUCLEOTIDE SEQUENCE [LARGE SCALE GENOMIC DNA]</scope>
    <source>
        <strain evidence="1 2">ICMP 18580</strain>
    </source>
</reference>
<comment type="caution">
    <text evidence="1">The sequence shown here is derived from an EMBL/GenBank/DDBJ whole genome shotgun (WGS) entry which is preliminary data.</text>
</comment>
<evidence type="ECO:0000313" key="1">
    <source>
        <dbReference type="EMBL" id="KAF0325339.1"/>
    </source>
</evidence>
<dbReference type="AlphaFoldDB" id="A0A8H3WE53"/>
<protein>
    <submittedName>
        <fullName evidence="1">Uncharacterized protein</fullName>
    </submittedName>
</protein>
<organism evidence="1 2">
    <name type="scientific">Colletotrichum asianum</name>
    <dbReference type="NCBI Taxonomy" id="702518"/>
    <lineage>
        <taxon>Eukaryota</taxon>
        <taxon>Fungi</taxon>
        <taxon>Dikarya</taxon>
        <taxon>Ascomycota</taxon>
        <taxon>Pezizomycotina</taxon>
        <taxon>Sordariomycetes</taxon>
        <taxon>Hypocreomycetidae</taxon>
        <taxon>Glomerellales</taxon>
        <taxon>Glomerellaceae</taxon>
        <taxon>Colletotrichum</taxon>
        <taxon>Colletotrichum gloeosporioides species complex</taxon>
    </lineage>
</organism>
<sequence>MGAGEESPEESKSRSGCAYARPGARCWARRRSNELAFPNSMGGDWMRGTRVESAAERRKNTVSRPLGYVSEFSQKVPQIRVTSYTNHFQAIHLFSPDPAPSPPITGLAPLRDLQHLIGGKA</sequence>
<gene>
    <name evidence="1" type="ORF">GQ607_007373</name>
</gene>